<evidence type="ECO:0000313" key="1">
    <source>
        <dbReference type="EMBL" id="TWU30427.1"/>
    </source>
</evidence>
<dbReference type="Pfam" id="PF13671">
    <property type="entry name" value="AAA_33"/>
    <property type="match status" value="1"/>
</dbReference>
<dbReference type="Gene3D" id="3.60.21.10">
    <property type="match status" value="1"/>
</dbReference>
<reference evidence="1 2" key="1">
    <citation type="submission" date="2019-02" db="EMBL/GenBank/DDBJ databases">
        <title>Deep-cultivation of Planctomycetes and their phenomic and genomic characterization uncovers novel biology.</title>
        <authorList>
            <person name="Wiegand S."/>
            <person name="Jogler M."/>
            <person name="Boedeker C."/>
            <person name="Pinto D."/>
            <person name="Vollmers J."/>
            <person name="Rivas-Marin E."/>
            <person name="Kohn T."/>
            <person name="Peeters S.H."/>
            <person name="Heuer A."/>
            <person name="Rast P."/>
            <person name="Oberbeckmann S."/>
            <person name="Bunk B."/>
            <person name="Jeske O."/>
            <person name="Meyerdierks A."/>
            <person name="Storesund J.E."/>
            <person name="Kallscheuer N."/>
            <person name="Luecker S."/>
            <person name="Lage O.M."/>
            <person name="Pohl T."/>
            <person name="Merkel B.J."/>
            <person name="Hornburger P."/>
            <person name="Mueller R.-W."/>
            <person name="Bruemmer F."/>
            <person name="Labrenz M."/>
            <person name="Spormann A.M."/>
            <person name="Op Den Camp H."/>
            <person name="Overmann J."/>
            <person name="Amann R."/>
            <person name="Jetten M.S.M."/>
            <person name="Mascher T."/>
            <person name="Medema M.H."/>
            <person name="Devos D.P."/>
            <person name="Kaster A.-K."/>
            <person name="Ovreas L."/>
            <person name="Rohde M."/>
            <person name="Galperin M.Y."/>
            <person name="Jogler C."/>
        </authorList>
    </citation>
    <scope>NUCLEOTIDE SEQUENCE [LARGE SCALE GENOMIC DNA]</scope>
    <source>
        <strain evidence="1 2">Pla144</strain>
    </source>
</reference>
<dbReference type="InterPro" id="IPR027417">
    <property type="entry name" value="P-loop_NTPase"/>
</dbReference>
<accession>A0A5C6D434</accession>
<dbReference type="SUPFAM" id="SSF56300">
    <property type="entry name" value="Metallo-dependent phosphatases"/>
    <property type="match status" value="1"/>
</dbReference>
<proteinExistence type="predicted"/>
<organism evidence="1 2">
    <name type="scientific">Bythopirellula polymerisocia</name>
    <dbReference type="NCBI Taxonomy" id="2528003"/>
    <lineage>
        <taxon>Bacteria</taxon>
        <taxon>Pseudomonadati</taxon>
        <taxon>Planctomycetota</taxon>
        <taxon>Planctomycetia</taxon>
        <taxon>Pirellulales</taxon>
        <taxon>Lacipirellulaceae</taxon>
        <taxon>Bythopirellula</taxon>
    </lineage>
</organism>
<name>A0A5C6D434_9BACT</name>
<dbReference type="EMBL" id="SJPS01000001">
    <property type="protein sequence ID" value="TWU30427.1"/>
    <property type="molecule type" value="Genomic_DNA"/>
</dbReference>
<evidence type="ECO:0000313" key="2">
    <source>
        <dbReference type="Proteomes" id="UP000318437"/>
    </source>
</evidence>
<dbReference type="OrthoDB" id="9779903at2"/>
<sequence>MYVSIPNLSLVVLIGPSGSGKSTFARNHFLPTEVLSSDYCRGLVSDDENSQAATTDAFDVLHYIAAKRVAAGRLTVVDATNVQREARQPLVALAKKYHTLPVAIVFNLPENVCQDRNRNRADRDFGPHVIRQQRSQLRRSIKALKREGFRHIFVLESPEEVDSVTIERTPLWNDKRDDEYGPFDFIGDVHGCCDELEDLLTELGYEELQKVSYHGPQGQFKWPGVPLHPAVGSSHVQTAVLMCE</sequence>
<dbReference type="PANTHER" id="PTHR12435">
    <property type="match status" value="1"/>
</dbReference>
<protein>
    <submittedName>
        <fullName evidence="1">Chromatin associated protein KTI12</fullName>
    </submittedName>
</protein>
<dbReference type="InterPro" id="IPR029052">
    <property type="entry name" value="Metallo-depent_PP-like"/>
</dbReference>
<comment type="caution">
    <text evidence="1">The sequence shown here is derived from an EMBL/GenBank/DDBJ whole genome shotgun (WGS) entry which is preliminary data.</text>
</comment>
<dbReference type="Proteomes" id="UP000318437">
    <property type="component" value="Unassembled WGS sequence"/>
</dbReference>
<dbReference type="Gene3D" id="3.40.50.300">
    <property type="entry name" value="P-loop containing nucleotide triphosphate hydrolases"/>
    <property type="match status" value="1"/>
</dbReference>
<keyword evidence="2" id="KW-1185">Reference proteome</keyword>
<dbReference type="AlphaFoldDB" id="A0A5C6D434"/>
<gene>
    <name evidence="1" type="ORF">Pla144_12130</name>
</gene>
<dbReference type="SUPFAM" id="SSF52540">
    <property type="entry name" value="P-loop containing nucleoside triphosphate hydrolases"/>
    <property type="match status" value="1"/>
</dbReference>
<dbReference type="RefSeq" id="WP_146448659.1">
    <property type="nucleotide sequence ID" value="NZ_SJPS01000001.1"/>
</dbReference>